<dbReference type="InterPro" id="IPR049083">
    <property type="entry name" value="TACO1_YebC_N"/>
</dbReference>
<dbReference type="GO" id="GO:0003677">
    <property type="term" value="F:DNA binding"/>
    <property type="evidence" value="ECO:0007669"/>
    <property type="project" value="UniProtKB-UniRule"/>
</dbReference>
<evidence type="ECO:0000259" key="8">
    <source>
        <dbReference type="Pfam" id="PF01709"/>
    </source>
</evidence>
<evidence type="ECO:0000256" key="1">
    <source>
        <dbReference type="ARBA" id="ARBA00008724"/>
    </source>
</evidence>
<dbReference type="Gene3D" id="1.10.10.200">
    <property type="match status" value="1"/>
</dbReference>
<reference evidence="10 11" key="1">
    <citation type="submission" date="2019-09" db="EMBL/GenBank/DDBJ databases">
        <authorList>
            <person name="Kevbrin V."/>
            <person name="Grouzdev D.S."/>
        </authorList>
    </citation>
    <scope>NUCLEOTIDE SEQUENCE [LARGE SCALE GENOMIC DNA]</scope>
    <source>
        <strain evidence="10 11">G-192</strain>
    </source>
</reference>
<dbReference type="HAMAP" id="MF_00693">
    <property type="entry name" value="Transcrip_reg_TACO1"/>
    <property type="match status" value="1"/>
</dbReference>
<dbReference type="GO" id="GO:0006355">
    <property type="term" value="P:regulation of DNA-templated transcription"/>
    <property type="evidence" value="ECO:0007669"/>
    <property type="project" value="UniProtKB-UniRule"/>
</dbReference>
<evidence type="ECO:0000256" key="7">
    <source>
        <dbReference type="SAM" id="MobiDB-lite"/>
    </source>
</evidence>
<dbReference type="Gene3D" id="3.30.70.980">
    <property type="match status" value="2"/>
</dbReference>
<accession>A0A5M6ZFU9</accession>
<gene>
    <name evidence="10" type="ORF">F1654_07420</name>
</gene>
<keyword evidence="2 6" id="KW-0963">Cytoplasm</keyword>
<organism evidence="10 11">
    <name type="scientific">Alkalicaulis satelles</name>
    <dbReference type="NCBI Taxonomy" id="2609175"/>
    <lineage>
        <taxon>Bacteria</taxon>
        <taxon>Pseudomonadati</taxon>
        <taxon>Pseudomonadota</taxon>
        <taxon>Alphaproteobacteria</taxon>
        <taxon>Maricaulales</taxon>
        <taxon>Maricaulaceae</taxon>
        <taxon>Alkalicaulis</taxon>
    </lineage>
</organism>
<feature type="region of interest" description="Disordered" evidence="7">
    <location>
        <begin position="1"/>
        <end position="20"/>
    </location>
</feature>
<evidence type="ECO:0000256" key="5">
    <source>
        <dbReference type="ARBA" id="ARBA00023163"/>
    </source>
</evidence>
<sequence>MAGHSKWANIQHRKGRQDKARAKLFSKLSKEITIASKMGGPDPDMNPRLRLAVANAKGQSMPKDNIERAIKKGQGGDVEEYFEIRYEGFGPGGVGIIVEAATDNRNRAASEVRAAFSKNGGNLGETGSVSFMFDPVGEIRFPASVGDEEAMLEAAIEAGAEDVIQEAVTDDDGEPAREHVIYCAREDLAEVSSALQAVFGEAKSANIIWRPQNLIEVDGEKAATLMKLMEALEDLDDVGEVFSNFDISDAEMDKLAS</sequence>
<comment type="subcellular location">
    <subcellularLocation>
        <location evidence="6">Cytoplasm</location>
    </subcellularLocation>
</comment>
<dbReference type="InterPro" id="IPR048300">
    <property type="entry name" value="TACO1_YebC-like_2nd/3rd_dom"/>
</dbReference>
<evidence type="ECO:0000313" key="11">
    <source>
        <dbReference type="Proteomes" id="UP000325122"/>
    </source>
</evidence>
<evidence type="ECO:0000256" key="6">
    <source>
        <dbReference type="HAMAP-Rule" id="MF_00693"/>
    </source>
</evidence>
<feature type="domain" description="TACO1/YebC-like second and third" evidence="8">
    <location>
        <begin position="81"/>
        <end position="245"/>
    </location>
</feature>
<dbReference type="SUPFAM" id="SSF75625">
    <property type="entry name" value="YebC-like"/>
    <property type="match status" value="1"/>
</dbReference>
<comment type="similarity">
    <text evidence="1 6">Belongs to the TACO1 family.</text>
</comment>
<keyword evidence="4 6" id="KW-0238">DNA-binding</keyword>
<dbReference type="GO" id="GO:0005829">
    <property type="term" value="C:cytosol"/>
    <property type="evidence" value="ECO:0007669"/>
    <property type="project" value="TreeGrafter"/>
</dbReference>
<evidence type="ECO:0000259" key="9">
    <source>
        <dbReference type="Pfam" id="PF20772"/>
    </source>
</evidence>
<dbReference type="PANTHER" id="PTHR12532">
    <property type="entry name" value="TRANSLATIONAL ACTIVATOR OF CYTOCHROME C OXIDASE 1"/>
    <property type="match status" value="1"/>
</dbReference>
<dbReference type="FunFam" id="1.10.10.200:FF:000002">
    <property type="entry name" value="Probable transcriptional regulatory protein CLM62_37755"/>
    <property type="match status" value="1"/>
</dbReference>
<dbReference type="PANTHER" id="PTHR12532:SF6">
    <property type="entry name" value="TRANSCRIPTIONAL REGULATORY PROTEIN YEBC-RELATED"/>
    <property type="match status" value="1"/>
</dbReference>
<comment type="caution">
    <text evidence="10">The sequence shown here is derived from an EMBL/GenBank/DDBJ whole genome shotgun (WGS) entry which is preliminary data.</text>
</comment>
<name>A0A5M6ZFU9_9PROT</name>
<dbReference type="InterPro" id="IPR017856">
    <property type="entry name" value="Integrase-like_N"/>
</dbReference>
<evidence type="ECO:0000313" key="10">
    <source>
        <dbReference type="EMBL" id="KAA5803623.1"/>
    </source>
</evidence>
<keyword evidence="5 6" id="KW-0804">Transcription</keyword>
<dbReference type="AlphaFoldDB" id="A0A5M6ZFU9"/>
<evidence type="ECO:0000256" key="3">
    <source>
        <dbReference type="ARBA" id="ARBA00023015"/>
    </source>
</evidence>
<dbReference type="RefSeq" id="WP_150022891.1">
    <property type="nucleotide sequence ID" value="NZ_VWOJ01000002.1"/>
</dbReference>
<dbReference type="Proteomes" id="UP000325122">
    <property type="component" value="Unassembled WGS sequence"/>
</dbReference>
<dbReference type="InterPro" id="IPR029072">
    <property type="entry name" value="YebC-like"/>
</dbReference>
<dbReference type="EMBL" id="VWOJ01000002">
    <property type="protein sequence ID" value="KAA5803623.1"/>
    <property type="molecule type" value="Genomic_DNA"/>
</dbReference>
<protein>
    <recommendedName>
        <fullName evidence="6">Probable transcriptional regulatory protein F1654_07420</fullName>
    </recommendedName>
</protein>
<evidence type="ECO:0000256" key="2">
    <source>
        <dbReference type="ARBA" id="ARBA00022490"/>
    </source>
</evidence>
<dbReference type="NCBIfam" id="NF001030">
    <property type="entry name" value="PRK00110.1"/>
    <property type="match status" value="1"/>
</dbReference>
<dbReference type="Pfam" id="PF01709">
    <property type="entry name" value="Transcrip_reg"/>
    <property type="match status" value="1"/>
</dbReference>
<dbReference type="NCBIfam" id="NF009044">
    <property type="entry name" value="PRK12378.1"/>
    <property type="match status" value="1"/>
</dbReference>
<feature type="domain" description="TACO1/YebC-like N-terminal" evidence="9">
    <location>
        <begin position="5"/>
        <end position="76"/>
    </location>
</feature>
<proteinExistence type="inferred from homology"/>
<keyword evidence="3 6" id="KW-0805">Transcription regulation</keyword>
<dbReference type="InterPro" id="IPR026564">
    <property type="entry name" value="Transcrip_reg_TACO1-like_dom3"/>
</dbReference>
<dbReference type="InterPro" id="IPR002876">
    <property type="entry name" value="Transcrip_reg_TACO1-like"/>
</dbReference>
<dbReference type="Pfam" id="PF20772">
    <property type="entry name" value="TACO1_YebC_N"/>
    <property type="match status" value="1"/>
</dbReference>
<evidence type="ECO:0000256" key="4">
    <source>
        <dbReference type="ARBA" id="ARBA00023125"/>
    </source>
</evidence>
<dbReference type="NCBIfam" id="TIGR01033">
    <property type="entry name" value="YebC/PmpR family DNA-binding transcriptional regulator"/>
    <property type="match status" value="1"/>
</dbReference>
<keyword evidence="11" id="KW-1185">Reference proteome</keyword>